<protein>
    <submittedName>
        <fullName evidence="2">Uncharacterized protein</fullName>
    </submittedName>
</protein>
<accession>A0A0F9S1S9</accession>
<keyword evidence="1" id="KW-1133">Transmembrane helix</keyword>
<sequence length="65" mass="7696">MNMGEVVIRTNFWLIFILISLYVFVGSGLFTLLIVFNKLFLIIIIPFMASYFWLGWKLAEIYDIK</sequence>
<dbReference type="EMBL" id="LAZR01000616">
    <property type="protein sequence ID" value="KKN62710.1"/>
    <property type="molecule type" value="Genomic_DNA"/>
</dbReference>
<evidence type="ECO:0000313" key="2">
    <source>
        <dbReference type="EMBL" id="KKN62710.1"/>
    </source>
</evidence>
<proteinExistence type="predicted"/>
<feature type="transmembrane region" description="Helical" evidence="1">
    <location>
        <begin position="12"/>
        <end position="33"/>
    </location>
</feature>
<evidence type="ECO:0000256" key="1">
    <source>
        <dbReference type="SAM" id="Phobius"/>
    </source>
</evidence>
<keyword evidence="1" id="KW-0472">Membrane</keyword>
<feature type="transmembrane region" description="Helical" evidence="1">
    <location>
        <begin position="39"/>
        <end position="59"/>
    </location>
</feature>
<dbReference type="AlphaFoldDB" id="A0A0F9S1S9"/>
<gene>
    <name evidence="2" type="ORF">LCGC14_0509710</name>
</gene>
<reference evidence="2" key="1">
    <citation type="journal article" date="2015" name="Nature">
        <title>Complex archaea that bridge the gap between prokaryotes and eukaryotes.</title>
        <authorList>
            <person name="Spang A."/>
            <person name="Saw J.H."/>
            <person name="Jorgensen S.L."/>
            <person name="Zaremba-Niedzwiedzka K."/>
            <person name="Martijn J."/>
            <person name="Lind A.E."/>
            <person name="van Eijk R."/>
            <person name="Schleper C."/>
            <person name="Guy L."/>
            <person name="Ettema T.J."/>
        </authorList>
    </citation>
    <scope>NUCLEOTIDE SEQUENCE</scope>
</reference>
<keyword evidence="1" id="KW-0812">Transmembrane</keyword>
<comment type="caution">
    <text evidence="2">The sequence shown here is derived from an EMBL/GenBank/DDBJ whole genome shotgun (WGS) entry which is preliminary data.</text>
</comment>
<organism evidence="2">
    <name type="scientific">marine sediment metagenome</name>
    <dbReference type="NCBI Taxonomy" id="412755"/>
    <lineage>
        <taxon>unclassified sequences</taxon>
        <taxon>metagenomes</taxon>
        <taxon>ecological metagenomes</taxon>
    </lineage>
</organism>
<name>A0A0F9S1S9_9ZZZZ</name>